<evidence type="ECO:0000313" key="3">
    <source>
        <dbReference type="Proteomes" id="UP001295444"/>
    </source>
</evidence>
<protein>
    <submittedName>
        <fullName evidence="2">Uncharacterized protein</fullName>
    </submittedName>
</protein>
<dbReference type="EMBL" id="OW240912">
    <property type="protein sequence ID" value="CAH2219546.1"/>
    <property type="molecule type" value="Genomic_DNA"/>
</dbReference>
<sequence>MADASVTQTWEHHPADLTEALDQFEARLDAAFGKLWANLIELMNRVPPAALPRVRQQTLNEKRQVRPPKGIPTALNTHLATLRLPGPRVTWGIPPKHRPRMQEGTTSRSQRGTAPGNFPAGNNLDSKKTQVRGNKVQALEQARGLGSTSLSTNSVACCRGHCTLVATYATYLLNAITSSQLAS</sequence>
<dbReference type="AlphaFoldDB" id="A0AAD1QXT0"/>
<accession>A0AAD1QXT0</accession>
<gene>
    <name evidence="2" type="ORF">PECUL_23A037205</name>
</gene>
<evidence type="ECO:0000313" key="2">
    <source>
        <dbReference type="EMBL" id="CAH2219546.1"/>
    </source>
</evidence>
<proteinExistence type="predicted"/>
<organism evidence="2 3">
    <name type="scientific">Pelobates cultripes</name>
    <name type="common">Western spadefoot toad</name>
    <dbReference type="NCBI Taxonomy" id="61616"/>
    <lineage>
        <taxon>Eukaryota</taxon>
        <taxon>Metazoa</taxon>
        <taxon>Chordata</taxon>
        <taxon>Craniata</taxon>
        <taxon>Vertebrata</taxon>
        <taxon>Euteleostomi</taxon>
        <taxon>Amphibia</taxon>
        <taxon>Batrachia</taxon>
        <taxon>Anura</taxon>
        <taxon>Pelobatoidea</taxon>
        <taxon>Pelobatidae</taxon>
        <taxon>Pelobates</taxon>
    </lineage>
</organism>
<feature type="region of interest" description="Disordered" evidence="1">
    <location>
        <begin position="86"/>
        <end position="129"/>
    </location>
</feature>
<name>A0AAD1QXT0_PELCU</name>
<feature type="compositionally biased region" description="Polar residues" evidence="1">
    <location>
        <begin position="103"/>
        <end position="112"/>
    </location>
</feature>
<evidence type="ECO:0000256" key="1">
    <source>
        <dbReference type="SAM" id="MobiDB-lite"/>
    </source>
</evidence>
<reference evidence="2" key="1">
    <citation type="submission" date="2022-03" db="EMBL/GenBank/DDBJ databases">
        <authorList>
            <person name="Alioto T."/>
            <person name="Alioto T."/>
            <person name="Gomez Garrido J."/>
        </authorList>
    </citation>
    <scope>NUCLEOTIDE SEQUENCE</scope>
</reference>
<keyword evidence="3" id="KW-1185">Reference proteome</keyword>
<dbReference type="Proteomes" id="UP001295444">
    <property type="component" value="Chromosome 01"/>
</dbReference>